<name>A0ABW8ARL0_9ACTN</name>
<dbReference type="InterPro" id="IPR009732">
    <property type="entry name" value="DUF1304"/>
</dbReference>
<evidence type="ECO:0000256" key="1">
    <source>
        <dbReference type="SAM" id="Phobius"/>
    </source>
</evidence>
<feature type="transmembrane region" description="Helical" evidence="1">
    <location>
        <begin position="6"/>
        <end position="27"/>
    </location>
</feature>
<dbReference type="Pfam" id="PF06993">
    <property type="entry name" value="DUF1304"/>
    <property type="match status" value="1"/>
</dbReference>
<dbReference type="EMBL" id="JBITLV010000006">
    <property type="protein sequence ID" value="MFI7589034.1"/>
    <property type="molecule type" value="Genomic_DNA"/>
</dbReference>
<comment type="caution">
    <text evidence="2">The sequence shown here is derived from an EMBL/GenBank/DDBJ whole genome shotgun (WGS) entry which is preliminary data.</text>
</comment>
<proteinExistence type="predicted"/>
<keyword evidence="1" id="KW-1133">Transmembrane helix</keyword>
<keyword evidence="1" id="KW-0472">Membrane</keyword>
<evidence type="ECO:0000313" key="3">
    <source>
        <dbReference type="Proteomes" id="UP001612915"/>
    </source>
</evidence>
<dbReference type="PANTHER" id="PTHR38446:SF1">
    <property type="entry name" value="BLL0914 PROTEIN"/>
    <property type="match status" value="1"/>
</dbReference>
<feature type="transmembrane region" description="Helical" evidence="1">
    <location>
        <begin position="101"/>
        <end position="119"/>
    </location>
</feature>
<reference evidence="2 3" key="1">
    <citation type="submission" date="2024-10" db="EMBL/GenBank/DDBJ databases">
        <title>The Natural Products Discovery Center: Release of the First 8490 Sequenced Strains for Exploring Actinobacteria Biosynthetic Diversity.</title>
        <authorList>
            <person name="Kalkreuter E."/>
            <person name="Kautsar S.A."/>
            <person name="Yang D."/>
            <person name="Bader C.D."/>
            <person name="Teijaro C.N."/>
            <person name="Fluegel L."/>
            <person name="Davis C.M."/>
            <person name="Simpson J.R."/>
            <person name="Lauterbach L."/>
            <person name="Steele A.D."/>
            <person name="Gui C."/>
            <person name="Meng S."/>
            <person name="Li G."/>
            <person name="Viehrig K."/>
            <person name="Ye F."/>
            <person name="Su P."/>
            <person name="Kiefer A.F."/>
            <person name="Nichols A."/>
            <person name="Cepeda A.J."/>
            <person name="Yan W."/>
            <person name="Fan B."/>
            <person name="Jiang Y."/>
            <person name="Adhikari A."/>
            <person name="Zheng C.-J."/>
            <person name="Schuster L."/>
            <person name="Cowan T.M."/>
            <person name="Smanski M.J."/>
            <person name="Chevrette M.G."/>
            <person name="De Carvalho L.P.S."/>
            <person name="Shen B."/>
        </authorList>
    </citation>
    <scope>NUCLEOTIDE SEQUENCE [LARGE SCALE GENOMIC DNA]</scope>
    <source>
        <strain evidence="2 3">NPDC049639</strain>
    </source>
</reference>
<dbReference type="Proteomes" id="UP001612915">
    <property type="component" value="Unassembled WGS sequence"/>
</dbReference>
<keyword evidence="1" id="KW-0812">Transmembrane</keyword>
<keyword evidence="3" id="KW-1185">Reference proteome</keyword>
<evidence type="ECO:0000313" key="2">
    <source>
        <dbReference type="EMBL" id="MFI7589034.1"/>
    </source>
</evidence>
<sequence length="120" mass="12598">MDLVAIVLTLLVAAIHVYIVFLEMVLWTRPRGRAVFGLTPEFAEASKALAANQGLYNGFLAAGLFVGCLLSDPSGFAFRVFFLSCVAVAGLYGAATVSPRILAAQTVPAVVALAFVVLAH</sequence>
<feature type="transmembrane region" description="Helical" evidence="1">
    <location>
        <begin position="48"/>
        <end position="70"/>
    </location>
</feature>
<organism evidence="2 3">
    <name type="scientific">Spongisporangium articulatum</name>
    <dbReference type="NCBI Taxonomy" id="3362603"/>
    <lineage>
        <taxon>Bacteria</taxon>
        <taxon>Bacillati</taxon>
        <taxon>Actinomycetota</taxon>
        <taxon>Actinomycetes</taxon>
        <taxon>Kineosporiales</taxon>
        <taxon>Kineosporiaceae</taxon>
        <taxon>Spongisporangium</taxon>
    </lineage>
</organism>
<accession>A0ABW8ARL0</accession>
<dbReference type="PANTHER" id="PTHR38446">
    <property type="entry name" value="BLL0914 PROTEIN"/>
    <property type="match status" value="1"/>
</dbReference>
<feature type="transmembrane region" description="Helical" evidence="1">
    <location>
        <begin position="76"/>
        <end position="94"/>
    </location>
</feature>
<protein>
    <submittedName>
        <fullName evidence="2">DUF1304 domain-containing protein</fullName>
    </submittedName>
</protein>
<dbReference type="RefSeq" id="WP_398283329.1">
    <property type="nucleotide sequence ID" value="NZ_JBITLV010000006.1"/>
</dbReference>
<gene>
    <name evidence="2" type="ORF">ACIB24_18375</name>
</gene>